<proteinExistence type="predicted"/>
<dbReference type="OrthoDB" id="8481443at2"/>
<dbReference type="KEGG" id="pstg:E8M01_16180"/>
<sequence length="149" mass="16135">MSFVMSKEWLERQLRASRRCAGPGLLALAAAVAVVPLLLTAPASADRFGGAPGGDRFQIEDPRNRVTVSVRTVPVGAFCVRAVEAVGYDPRLNQRLYHVRFNSGVMASLGVTAYENALSSARTERDAVQGLEYAQRDAAPFRRNPGDCI</sequence>
<organism evidence="1 2">
    <name type="scientific">Phreatobacter stygius</name>
    <dbReference type="NCBI Taxonomy" id="1940610"/>
    <lineage>
        <taxon>Bacteria</taxon>
        <taxon>Pseudomonadati</taxon>
        <taxon>Pseudomonadota</taxon>
        <taxon>Alphaproteobacteria</taxon>
        <taxon>Hyphomicrobiales</taxon>
        <taxon>Phreatobacteraceae</taxon>
        <taxon>Phreatobacter</taxon>
    </lineage>
</organism>
<accession>A0A4D7B632</accession>
<keyword evidence="2" id="KW-1185">Reference proteome</keyword>
<gene>
    <name evidence="1" type="ORF">E8M01_16180</name>
</gene>
<name>A0A4D7B632_9HYPH</name>
<evidence type="ECO:0000313" key="2">
    <source>
        <dbReference type="Proteomes" id="UP000298781"/>
    </source>
</evidence>
<protein>
    <submittedName>
        <fullName evidence="1">Uncharacterized protein</fullName>
    </submittedName>
</protein>
<reference evidence="1 2" key="1">
    <citation type="submission" date="2019-04" db="EMBL/GenBank/DDBJ databases">
        <title>Phreatobacter aquaticus sp. nov.</title>
        <authorList>
            <person name="Choi A."/>
        </authorList>
    </citation>
    <scope>NUCLEOTIDE SEQUENCE [LARGE SCALE GENOMIC DNA]</scope>
    <source>
        <strain evidence="1 2">KCTC 52518</strain>
    </source>
</reference>
<dbReference type="Proteomes" id="UP000298781">
    <property type="component" value="Chromosome"/>
</dbReference>
<dbReference type="RefSeq" id="WP_136961056.1">
    <property type="nucleotide sequence ID" value="NZ_CP039690.1"/>
</dbReference>
<dbReference type="AlphaFoldDB" id="A0A4D7B632"/>
<dbReference type="EMBL" id="CP039690">
    <property type="protein sequence ID" value="QCI65610.1"/>
    <property type="molecule type" value="Genomic_DNA"/>
</dbReference>
<evidence type="ECO:0000313" key="1">
    <source>
        <dbReference type="EMBL" id="QCI65610.1"/>
    </source>
</evidence>